<keyword evidence="5" id="KW-0539">Nucleus</keyword>
<evidence type="ECO:0000256" key="3">
    <source>
        <dbReference type="ARBA" id="ARBA00022771"/>
    </source>
</evidence>
<feature type="non-terminal residue" evidence="8">
    <location>
        <position position="1"/>
    </location>
</feature>
<evidence type="ECO:0000256" key="6">
    <source>
        <dbReference type="SAM" id="MobiDB-lite"/>
    </source>
</evidence>
<evidence type="ECO:0000256" key="2">
    <source>
        <dbReference type="ARBA" id="ARBA00022723"/>
    </source>
</evidence>
<feature type="region of interest" description="Disordered" evidence="6">
    <location>
        <begin position="111"/>
        <end position="227"/>
    </location>
</feature>
<feature type="compositionally biased region" description="Polar residues" evidence="6">
    <location>
        <begin position="111"/>
        <end position="120"/>
    </location>
</feature>
<dbReference type="InterPro" id="IPR003604">
    <property type="entry name" value="Matrin/U1-like-C_Znf_C2H2"/>
</dbReference>
<evidence type="ECO:0000313" key="8">
    <source>
        <dbReference type="EMBL" id="KAK2549713.1"/>
    </source>
</evidence>
<dbReference type="AlphaFoldDB" id="A0AAD9PVA2"/>
<evidence type="ECO:0000313" key="9">
    <source>
        <dbReference type="Proteomes" id="UP001249851"/>
    </source>
</evidence>
<feature type="compositionally biased region" description="Basic and acidic residues" evidence="6">
    <location>
        <begin position="158"/>
        <end position="188"/>
    </location>
</feature>
<name>A0AAD9PVA2_ACRCE</name>
<protein>
    <submittedName>
        <fullName evidence="8">WW domain-binding protein 4</fullName>
    </submittedName>
</protein>
<keyword evidence="9" id="KW-1185">Reference proteome</keyword>
<evidence type="ECO:0000256" key="5">
    <source>
        <dbReference type="ARBA" id="ARBA00023242"/>
    </source>
</evidence>
<dbReference type="SMART" id="SM00451">
    <property type="entry name" value="ZnF_U1"/>
    <property type="match status" value="1"/>
</dbReference>
<proteinExistence type="predicted"/>
<dbReference type="InterPro" id="IPR040023">
    <property type="entry name" value="WBP4"/>
</dbReference>
<dbReference type="GO" id="GO:0008270">
    <property type="term" value="F:zinc ion binding"/>
    <property type="evidence" value="ECO:0007669"/>
    <property type="project" value="UniProtKB-KW"/>
</dbReference>
<dbReference type="GO" id="GO:0071011">
    <property type="term" value="C:precatalytic spliceosome"/>
    <property type="evidence" value="ECO:0007669"/>
    <property type="project" value="TreeGrafter"/>
</dbReference>
<evidence type="ECO:0000256" key="4">
    <source>
        <dbReference type="ARBA" id="ARBA00022833"/>
    </source>
</evidence>
<dbReference type="InterPro" id="IPR013085">
    <property type="entry name" value="U1-CZ_Znf_C2H2"/>
</dbReference>
<reference evidence="8" key="2">
    <citation type="journal article" date="2023" name="Science">
        <title>Genomic signatures of disease resistance in endangered staghorn corals.</title>
        <authorList>
            <person name="Vollmer S.V."/>
            <person name="Selwyn J.D."/>
            <person name="Despard B.A."/>
            <person name="Roesel C.L."/>
        </authorList>
    </citation>
    <scope>NUCLEOTIDE SEQUENCE</scope>
    <source>
        <strain evidence="8">K2</strain>
    </source>
</reference>
<gene>
    <name evidence="8" type="ORF">P5673_029842</name>
</gene>
<dbReference type="PROSITE" id="PS50171">
    <property type="entry name" value="ZF_MATRIN"/>
    <property type="match status" value="1"/>
</dbReference>
<keyword evidence="2" id="KW-0479">Metal-binding</keyword>
<feature type="compositionally biased region" description="Polar residues" evidence="6">
    <location>
        <begin position="137"/>
        <end position="146"/>
    </location>
</feature>
<organism evidence="8 9">
    <name type="scientific">Acropora cervicornis</name>
    <name type="common">Staghorn coral</name>
    <dbReference type="NCBI Taxonomy" id="6130"/>
    <lineage>
        <taxon>Eukaryota</taxon>
        <taxon>Metazoa</taxon>
        <taxon>Cnidaria</taxon>
        <taxon>Anthozoa</taxon>
        <taxon>Hexacorallia</taxon>
        <taxon>Scleractinia</taxon>
        <taxon>Astrocoeniina</taxon>
        <taxon>Acroporidae</taxon>
        <taxon>Acropora</taxon>
    </lineage>
</organism>
<keyword evidence="3" id="KW-0863">Zinc-finger</keyword>
<dbReference type="InterPro" id="IPR036236">
    <property type="entry name" value="Znf_C2H2_sf"/>
</dbReference>
<dbReference type="InterPro" id="IPR000690">
    <property type="entry name" value="Matrin/U1-C_Znf_C2H2"/>
</dbReference>
<reference evidence="8" key="1">
    <citation type="journal article" date="2023" name="G3 (Bethesda)">
        <title>Whole genome assembly and annotation of the endangered Caribbean coral Acropora cervicornis.</title>
        <authorList>
            <person name="Selwyn J.D."/>
            <person name="Vollmer S.V."/>
        </authorList>
    </citation>
    <scope>NUCLEOTIDE SEQUENCE</scope>
    <source>
        <strain evidence="8">K2</strain>
    </source>
</reference>
<dbReference type="GO" id="GO:0003723">
    <property type="term" value="F:RNA binding"/>
    <property type="evidence" value="ECO:0007669"/>
    <property type="project" value="TreeGrafter"/>
</dbReference>
<dbReference type="GO" id="GO:0000398">
    <property type="term" value="P:mRNA splicing, via spliceosome"/>
    <property type="evidence" value="ECO:0007669"/>
    <property type="project" value="InterPro"/>
</dbReference>
<evidence type="ECO:0000259" key="7">
    <source>
        <dbReference type="PROSITE" id="PS50171"/>
    </source>
</evidence>
<dbReference type="EMBL" id="JARQWQ010000122">
    <property type="protein sequence ID" value="KAK2549713.1"/>
    <property type="molecule type" value="Genomic_DNA"/>
</dbReference>
<sequence>AEYWKSQPRKLCEFCKCWITDNKPSIEFHERGKKHKENVQRRIEEVINSVSRAILSPNIPITVIYILKLLTLCYTQVQKKGREAVKVQKQLQNDLAAIEEAALKAYQKDMNIQPSVQNSEASREPKDTPVNEACSKGATTEASQWESPPCLSSPADKTPSEKENSATESEKEIKKSVKTEEKFKERSTPKITFRSALGSGNEIAFKKRKLNPDKKRNVRQTNPNKTE</sequence>
<keyword evidence="4" id="KW-0862">Zinc</keyword>
<dbReference type="Proteomes" id="UP001249851">
    <property type="component" value="Unassembled WGS sequence"/>
</dbReference>
<dbReference type="Gene3D" id="3.30.160.60">
    <property type="entry name" value="Classic Zinc Finger"/>
    <property type="match status" value="1"/>
</dbReference>
<evidence type="ECO:0000256" key="1">
    <source>
        <dbReference type="ARBA" id="ARBA00004123"/>
    </source>
</evidence>
<dbReference type="Pfam" id="PF06220">
    <property type="entry name" value="zf-U1"/>
    <property type="match status" value="1"/>
</dbReference>
<feature type="domain" description="Matrin-type" evidence="7">
    <location>
        <begin position="10"/>
        <end position="41"/>
    </location>
</feature>
<comment type="caution">
    <text evidence="8">The sequence shown here is derived from an EMBL/GenBank/DDBJ whole genome shotgun (WGS) entry which is preliminary data.</text>
</comment>
<dbReference type="PANTHER" id="PTHR13173">
    <property type="entry name" value="WW DOMAIN BINDING PROTEIN 4"/>
    <property type="match status" value="1"/>
</dbReference>
<dbReference type="PANTHER" id="PTHR13173:SF10">
    <property type="entry name" value="WW DOMAIN-BINDING PROTEIN 4"/>
    <property type="match status" value="1"/>
</dbReference>
<dbReference type="SUPFAM" id="SSF57667">
    <property type="entry name" value="beta-beta-alpha zinc fingers"/>
    <property type="match status" value="1"/>
</dbReference>
<accession>A0AAD9PVA2</accession>
<comment type="subcellular location">
    <subcellularLocation>
        <location evidence="1">Nucleus</location>
    </subcellularLocation>
</comment>